<dbReference type="EC" id="2.7.1.-" evidence="6"/>
<keyword evidence="6" id="KW-0324">Glycolysis</keyword>
<accession>A0A8H7PH67</accession>
<dbReference type="GO" id="GO:0006006">
    <property type="term" value="P:glucose metabolic process"/>
    <property type="evidence" value="ECO:0007669"/>
    <property type="project" value="TreeGrafter"/>
</dbReference>
<dbReference type="GO" id="GO:0008865">
    <property type="term" value="F:fructokinase activity"/>
    <property type="evidence" value="ECO:0007669"/>
    <property type="project" value="TreeGrafter"/>
</dbReference>
<dbReference type="PRINTS" id="PR00475">
    <property type="entry name" value="HEXOKINASE"/>
</dbReference>
<dbReference type="Gene3D" id="3.40.367.20">
    <property type="match status" value="1"/>
</dbReference>
<evidence type="ECO:0000256" key="5">
    <source>
        <dbReference type="ARBA" id="ARBA00022840"/>
    </source>
</evidence>
<dbReference type="Gene3D" id="3.30.420.40">
    <property type="match status" value="1"/>
</dbReference>
<comment type="caution">
    <text evidence="10">The sequence shown here is derived from an EMBL/GenBank/DDBJ whole genome shotgun (WGS) entry which is preliminary data.</text>
</comment>
<sequence length="557" mass="61025">MSSVSSMLDQLRSSFALPKEKLEPIVKGFVDETKHGLKTPSKGLATMIPSFVTSLPTGNEVGTYMALDLGGTNLRVSAVQLLGNGQVEVFEVKRIATEELKSGSAEVFFDWMADAVKELYADKGKHLFKPSQVNGTETLSLGVCWSFPVDQTNFSKGTMLRMGKGFVLEGVEGTDLADQFHRAFDRKVFSSSNLTAKMNVRVTALINDTVGTLVAHAYANPHTRIGFIFATGVNAAYPEKICNIHKLGSEDIKKYSGDNADAEMLINTEIDIFGNDTYLPLTKYDRTLDASHSQPGFQPYEKMLSGAYLGEITRNVAIDFISQGYLFGGEVPSGMEKPWSLATAQMGALERDTHTDRQQSIELLTATYEFKQPPSVSDIATLTEICKIVATRAACLVAVAIVSLIQQQRLDTDSTADIIIGMNGSTYEFYPYMEERIHRSLKEWFGTEISDRIRIEVARDGGSIGGALIAMLCENQSYPSPFPFSIYRENSHALTPSANSDTTTIKEDDAKPSSVKDVKEVKGKKDKKNKDLLFGCIPVGPLKAFFSQPNPAKGVEA</sequence>
<dbReference type="GO" id="GO:0006013">
    <property type="term" value="P:mannose metabolic process"/>
    <property type="evidence" value="ECO:0007669"/>
    <property type="project" value="TreeGrafter"/>
</dbReference>
<evidence type="ECO:0000256" key="1">
    <source>
        <dbReference type="ARBA" id="ARBA00009225"/>
    </source>
</evidence>
<keyword evidence="5 6" id="KW-0067">ATP-binding</keyword>
<dbReference type="UniPathway" id="UPA00109">
    <property type="reaction ID" value="UER00180"/>
</dbReference>
<evidence type="ECO:0000256" key="4">
    <source>
        <dbReference type="ARBA" id="ARBA00022777"/>
    </source>
</evidence>
<comment type="similarity">
    <text evidence="1 6">Belongs to the hexokinase family.</text>
</comment>
<dbReference type="PANTHER" id="PTHR19443:SF24">
    <property type="entry name" value="PHOSPHOTRANSFERASE"/>
    <property type="match status" value="1"/>
</dbReference>
<evidence type="ECO:0000256" key="2">
    <source>
        <dbReference type="ARBA" id="ARBA00022679"/>
    </source>
</evidence>
<gene>
    <name evidence="10" type="ORF">INT43_005193</name>
</gene>
<dbReference type="Pfam" id="PF00349">
    <property type="entry name" value="Hexokinase_1"/>
    <property type="match status" value="1"/>
</dbReference>
<dbReference type="GO" id="GO:0004340">
    <property type="term" value="F:glucokinase activity"/>
    <property type="evidence" value="ECO:0007669"/>
    <property type="project" value="TreeGrafter"/>
</dbReference>
<keyword evidence="11" id="KW-1185">Reference proteome</keyword>
<feature type="domain" description="Hexokinase N-terminal" evidence="8">
    <location>
        <begin position="8"/>
        <end position="218"/>
    </location>
</feature>
<evidence type="ECO:0000313" key="10">
    <source>
        <dbReference type="EMBL" id="KAG2173773.1"/>
    </source>
</evidence>
<dbReference type="AlphaFoldDB" id="A0A8H7PH67"/>
<dbReference type="Proteomes" id="UP000654370">
    <property type="component" value="Unassembled WGS sequence"/>
</dbReference>
<dbReference type="GO" id="GO:0006096">
    <property type="term" value="P:glycolytic process"/>
    <property type="evidence" value="ECO:0007669"/>
    <property type="project" value="UniProtKB-UniPathway"/>
</dbReference>
<reference evidence="10" key="1">
    <citation type="submission" date="2020-12" db="EMBL/GenBank/DDBJ databases">
        <title>Metabolic potential, ecology and presence of endohyphal bacteria is reflected in genomic diversity of Mucoromycotina.</title>
        <authorList>
            <person name="Muszewska A."/>
            <person name="Okrasinska A."/>
            <person name="Steczkiewicz K."/>
            <person name="Drgas O."/>
            <person name="Orlowska M."/>
            <person name="Perlinska-Lenart U."/>
            <person name="Aleksandrzak-Piekarczyk T."/>
            <person name="Szatraj K."/>
            <person name="Zielenkiewicz U."/>
            <person name="Pilsyk S."/>
            <person name="Malc E."/>
            <person name="Mieczkowski P."/>
            <person name="Kruszewska J.S."/>
            <person name="Biernat P."/>
            <person name="Pawlowska J."/>
        </authorList>
    </citation>
    <scope>NUCLEOTIDE SEQUENCE</scope>
    <source>
        <strain evidence="10">WA0000067209</strain>
    </source>
</reference>
<evidence type="ECO:0000259" key="9">
    <source>
        <dbReference type="Pfam" id="PF03727"/>
    </source>
</evidence>
<dbReference type="PANTHER" id="PTHR19443">
    <property type="entry name" value="HEXOKINASE"/>
    <property type="match status" value="1"/>
</dbReference>
<dbReference type="InterPro" id="IPR043129">
    <property type="entry name" value="ATPase_NBD"/>
</dbReference>
<dbReference type="GO" id="GO:0019158">
    <property type="term" value="F:mannokinase activity"/>
    <property type="evidence" value="ECO:0007669"/>
    <property type="project" value="TreeGrafter"/>
</dbReference>
<dbReference type="EMBL" id="JAEPQZ010000014">
    <property type="protein sequence ID" value="KAG2173773.1"/>
    <property type="molecule type" value="Genomic_DNA"/>
</dbReference>
<dbReference type="InterPro" id="IPR001312">
    <property type="entry name" value="Hexokinase"/>
</dbReference>
<dbReference type="SUPFAM" id="SSF53067">
    <property type="entry name" value="Actin-like ATPase domain"/>
    <property type="match status" value="2"/>
</dbReference>
<dbReference type="Pfam" id="PF03727">
    <property type="entry name" value="Hexokinase_2"/>
    <property type="match status" value="1"/>
</dbReference>
<proteinExistence type="inferred from homology"/>
<evidence type="ECO:0000256" key="7">
    <source>
        <dbReference type="SAM" id="MobiDB-lite"/>
    </source>
</evidence>
<feature type="region of interest" description="Disordered" evidence="7">
    <location>
        <begin position="497"/>
        <end position="525"/>
    </location>
</feature>
<dbReference type="GO" id="GO:0005829">
    <property type="term" value="C:cytosol"/>
    <property type="evidence" value="ECO:0007669"/>
    <property type="project" value="TreeGrafter"/>
</dbReference>
<organism evidence="10 11">
    <name type="scientific">Mortierella isabellina</name>
    <name type="common">Filamentous fungus</name>
    <name type="synonym">Umbelopsis isabellina</name>
    <dbReference type="NCBI Taxonomy" id="91625"/>
    <lineage>
        <taxon>Eukaryota</taxon>
        <taxon>Fungi</taxon>
        <taxon>Fungi incertae sedis</taxon>
        <taxon>Mucoromycota</taxon>
        <taxon>Mucoromycotina</taxon>
        <taxon>Umbelopsidomycetes</taxon>
        <taxon>Umbelopsidales</taxon>
        <taxon>Umbelopsidaceae</taxon>
        <taxon>Umbelopsis</taxon>
    </lineage>
</organism>
<dbReference type="OrthoDB" id="419537at2759"/>
<evidence type="ECO:0000313" key="11">
    <source>
        <dbReference type="Proteomes" id="UP000654370"/>
    </source>
</evidence>
<dbReference type="GO" id="GO:0001678">
    <property type="term" value="P:intracellular glucose homeostasis"/>
    <property type="evidence" value="ECO:0007669"/>
    <property type="project" value="InterPro"/>
</dbReference>
<dbReference type="GO" id="GO:0005536">
    <property type="term" value="F:D-glucose binding"/>
    <property type="evidence" value="ECO:0007669"/>
    <property type="project" value="InterPro"/>
</dbReference>
<dbReference type="PROSITE" id="PS51748">
    <property type="entry name" value="HEXOKINASE_2"/>
    <property type="match status" value="1"/>
</dbReference>
<keyword evidence="4 6" id="KW-0418">Kinase</keyword>
<dbReference type="InterPro" id="IPR022672">
    <property type="entry name" value="Hexokinase_N"/>
</dbReference>
<evidence type="ECO:0000259" key="8">
    <source>
        <dbReference type="Pfam" id="PF00349"/>
    </source>
</evidence>
<protein>
    <recommendedName>
        <fullName evidence="6">Phosphotransferase</fullName>
        <ecNumber evidence="6">2.7.1.-</ecNumber>
    </recommendedName>
</protein>
<dbReference type="GO" id="GO:0005524">
    <property type="term" value="F:ATP binding"/>
    <property type="evidence" value="ECO:0007669"/>
    <property type="project" value="UniProtKB-UniRule"/>
</dbReference>
<feature type="domain" description="Hexokinase C-terminal" evidence="9">
    <location>
        <begin position="224"/>
        <end position="471"/>
    </location>
</feature>
<dbReference type="GO" id="GO:0005739">
    <property type="term" value="C:mitochondrion"/>
    <property type="evidence" value="ECO:0007669"/>
    <property type="project" value="TreeGrafter"/>
</dbReference>
<feature type="compositionally biased region" description="Basic and acidic residues" evidence="7">
    <location>
        <begin position="504"/>
        <end position="525"/>
    </location>
</feature>
<dbReference type="InterPro" id="IPR022673">
    <property type="entry name" value="Hexokinase_C"/>
</dbReference>
<keyword evidence="2 6" id="KW-0808">Transferase</keyword>
<evidence type="ECO:0000256" key="3">
    <source>
        <dbReference type="ARBA" id="ARBA00022741"/>
    </source>
</evidence>
<evidence type="ECO:0000256" key="6">
    <source>
        <dbReference type="RuleBase" id="RU362007"/>
    </source>
</evidence>
<name>A0A8H7PH67_MORIS</name>
<keyword evidence="3 6" id="KW-0547">Nucleotide-binding</keyword>